<dbReference type="AlphaFoldDB" id="C6V4P1"/>
<evidence type="ECO:0000313" key="1">
    <source>
        <dbReference type="EMBL" id="ACT69366.1"/>
    </source>
</evidence>
<evidence type="ECO:0000313" key="2">
    <source>
        <dbReference type="Proteomes" id="UP000001627"/>
    </source>
</evidence>
<sequence length="49" mass="5558">MAFLLVNSRLSICESQETILNTMLCLLVILLTSAALEGYLKHTVRYELE</sequence>
<name>C6V4P1_NEORI</name>
<reference evidence="1 2" key="1">
    <citation type="journal article" date="2009" name="Nucleic Acids Res.">
        <title>Analysis of complete genome sequence of Neorickettsia risticii: causative agent of Potomac horse fever.</title>
        <authorList>
            <person name="Lin M."/>
            <person name="Zhang C."/>
            <person name="Gibson K."/>
            <person name="Rikihisa Y."/>
        </authorList>
    </citation>
    <scope>NUCLEOTIDE SEQUENCE [LARGE SCALE GENOMIC DNA]</scope>
    <source>
        <strain evidence="1 2">Illinois</strain>
    </source>
</reference>
<protein>
    <submittedName>
        <fullName evidence="1">Uncharacterized protein</fullName>
    </submittedName>
</protein>
<dbReference type="EMBL" id="CP001431">
    <property type="protein sequence ID" value="ACT69366.1"/>
    <property type="molecule type" value="Genomic_DNA"/>
</dbReference>
<dbReference type="KEGG" id="nri:NRI_0372"/>
<dbReference type="Proteomes" id="UP000001627">
    <property type="component" value="Chromosome"/>
</dbReference>
<keyword evidence="2" id="KW-1185">Reference proteome</keyword>
<proteinExistence type="predicted"/>
<organism evidence="1 2">
    <name type="scientific">Neorickettsia risticii (strain Illinois)</name>
    <dbReference type="NCBI Taxonomy" id="434131"/>
    <lineage>
        <taxon>Bacteria</taxon>
        <taxon>Pseudomonadati</taxon>
        <taxon>Pseudomonadota</taxon>
        <taxon>Alphaproteobacteria</taxon>
        <taxon>Rickettsiales</taxon>
        <taxon>Anaplasmataceae</taxon>
        <taxon>Neorickettsia</taxon>
    </lineage>
</organism>
<gene>
    <name evidence="1" type="ordered locus">NRI_0372</name>
</gene>
<dbReference type="STRING" id="434131.NRI_0372"/>
<dbReference type="HOGENOM" id="CLU_3138213_0_0_5"/>
<accession>C6V4P1</accession>